<evidence type="ECO:0000313" key="9">
    <source>
        <dbReference type="Proteomes" id="UP000095787"/>
    </source>
</evidence>
<proteinExistence type="predicted"/>
<evidence type="ECO:0000259" key="4">
    <source>
        <dbReference type="Pfam" id="PF02368"/>
    </source>
</evidence>
<feature type="transmembrane region" description="Helical" evidence="2">
    <location>
        <begin position="1104"/>
        <end position="1122"/>
    </location>
</feature>
<dbReference type="Pfam" id="PF07554">
    <property type="entry name" value="FIVAR"/>
    <property type="match status" value="1"/>
</dbReference>
<reference evidence="7 9" key="1">
    <citation type="submission" date="2015-09" db="EMBL/GenBank/DDBJ databases">
        <authorList>
            <consortium name="Pathogen Informatics"/>
        </authorList>
    </citation>
    <scope>NUCLEOTIDE SEQUENCE [LARGE SCALE GENOMIC DNA]</scope>
    <source>
        <strain evidence="7 9">2789STDY5834841</strain>
    </source>
</reference>
<feature type="compositionally biased region" description="Low complexity" evidence="1">
    <location>
        <begin position="1076"/>
        <end position="1088"/>
    </location>
</feature>
<keyword evidence="2" id="KW-0472">Membrane</keyword>
<keyword evidence="3" id="KW-0732">Signal</keyword>
<dbReference type="Proteomes" id="UP000095787">
    <property type="component" value="Unassembled WGS sequence"/>
</dbReference>
<keyword evidence="2" id="KW-0812">Transmembrane</keyword>
<protein>
    <submittedName>
        <fullName evidence="7">Bacterial Ig-like domain (Group 2)</fullName>
    </submittedName>
    <submittedName>
        <fullName evidence="8">DUF4091 domain-containing protein</fullName>
    </submittedName>
</protein>
<feature type="chain" id="PRO_5044549791" evidence="3">
    <location>
        <begin position="30"/>
        <end position="1129"/>
    </location>
</feature>
<feature type="region of interest" description="Disordered" evidence="1">
    <location>
        <begin position="1072"/>
        <end position="1100"/>
    </location>
</feature>
<dbReference type="InterPro" id="IPR008964">
    <property type="entry name" value="Invasin/intimin_cell_adhesion"/>
</dbReference>
<dbReference type="AlphaFoldDB" id="A0A173ZI43"/>
<evidence type="ECO:0000259" key="6">
    <source>
        <dbReference type="Pfam" id="PF22680"/>
    </source>
</evidence>
<evidence type="ECO:0000313" key="8">
    <source>
        <dbReference type="EMBL" id="RYS80751.1"/>
    </source>
</evidence>
<organism evidence="7 9">
    <name type="scientific">[Ruminococcus] torques</name>
    <dbReference type="NCBI Taxonomy" id="33039"/>
    <lineage>
        <taxon>Bacteria</taxon>
        <taxon>Bacillati</taxon>
        <taxon>Bacillota</taxon>
        <taxon>Clostridia</taxon>
        <taxon>Lachnospirales</taxon>
        <taxon>Lachnospiraceae</taxon>
        <taxon>Mediterraneibacter</taxon>
    </lineage>
</organism>
<dbReference type="Pfam" id="PF22680">
    <property type="entry name" value="Glyco_hydro_123_N_2"/>
    <property type="match status" value="1"/>
</dbReference>
<dbReference type="Proteomes" id="UP000292665">
    <property type="component" value="Unassembled WGS sequence"/>
</dbReference>
<dbReference type="InterPro" id="IPR053850">
    <property type="entry name" value="Glyco_hydro_123_N_2"/>
</dbReference>
<dbReference type="SUPFAM" id="SSF49373">
    <property type="entry name" value="Invasin/intimin cell-adhesion fragments"/>
    <property type="match status" value="1"/>
</dbReference>
<dbReference type="Gene3D" id="2.60.40.1080">
    <property type="match status" value="1"/>
</dbReference>
<reference evidence="8 10" key="2">
    <citation type="journal article" date="2019" name="Science, e1252229">
        <title>Invertible promoters mediate bacterial phase variation, antibiotic resistance, and host adaptation in the gut.</title>
        <authorList>
            <person name="Jiang X."/>
            <person name="Hall A.B."/>
            <person name="Arthur T.D."/>
            <person name="Plichta D.R."/>
            <person name="Covington C.T."/>
            <person name="Poyet M."/>
            <person name="Crothers J."/>
            <person name="Moses P.L."/>
            <person name="Tolonen A.C."/>
            <person name="Vlamakis H."/>
            <person name="Alm E.J."/>
            <person name="Xavier R.J."/>
        </authorList>
    </citation>
    <scope>NUCLEOTIDE SEQUENCE [LARGE SCALE GENOMIC DNA]</scope>
    <source>
        <strain evidence="8">Aa_0143</strain>
        <strain evidence="10">aa_0143</strain>
    </source>
</reference>
<keyword evidence="2" id="KW-1133">Transmembrane helix</keyword>
<dbReference type="Pfam" id="PF02368">
    <property type="entry name" value="Big_2"/>
    <property type="match status" value="1"/>
</dbReference>
<evidence type="ECO:0000259" key="5">
    <source>
        <dbReference type="Pfam" id="PF13320"/>
    </source>
</evidence>
<feature type="domain" description="Glycoside hydrolase 123 catalytic" evidence="5">
    <location>
        <begin position="607"/>
        <end position="931"/>
    </location>
</feature>
<sequence>MKKTKKLVMSWLLAFCCVITLVAPSVVNAAADDFEIIDDTDARFVYSDGNANNGGWESAGAGDASVTEHWSNTAGATLDITFNGTKLELYGKKAANHAMFSVSIDGSEAVECDAYAAVTEPEAKLFESKTLAAGNHTAHITVLEKRNEASTGTGSVYGVQFVYAKAFEAEIAEPEFPGYTEVDDAVFTTNHEPFKIQYEPAGAWTAGSGNGNLFYNGTEHYSAKGVDVSYEMIFTGTGVEIHASKNTVHMNCDVYIDDVKVGELAAQNAGAMHKQKLFEKKDLANTKHTLRVVPKEGESIEGKVIQLDKIVVFHDEITVPDSIVLNRTELTMTPGASSELTASVIPWNANAKLVWTSSDSSVVEVNDGKLTAKEIDVKKTVTVTAASAEDNSVLAEAKITVDPALAFMNAYVGNEKLLETELDYDKLKAGNGSVYNGTAWLNDELNSKIVVTTEKDVHNVQVTASDFKNEKGQVLSKDNIDIKWLKEIAAKEGRNAQGQTKNYPDVIYKGGKKDIDAQDVQFAWVNIAIPKDTAAGNYTGTITVSADELDKPFELTYNIEVLNLVQPAPEATELQVWQHPFSVANYYLGLGENPSGGITNEVREDFYFTEKHFNLMRDSIKEYVSIGGHDVVANVVEEAWNHQSYYNDLSMVKWTKKADGTWEFDYDWYDAWINFMIECKVLDPANGIGQIKCYSIVPWNNQIAYYDEAQGKVVKESHNPGTAKWKEMWEPFLKDFMEHSKKMGWFDITYISMDERGLDQLEPAVEMIESVKDEDGNHFKISSALNYAAPEYYEFTDRIDDISINLGNTGNVQQMNDLSDHRRDLGLTTTMYTCTGDYPSNFMISDPGDNYWDIWYTMTLGTDGYMRWAWDNYVYDMHGDATYRYWEPGDGWFIYPMEREAVGEDFNASFYSTPRYELFKQGIRDVAKAKYLLNSESATAEEKTELTDVVEHLAKPQKGTYQGSAVAASEKDRMLVHSETERALDATNALARNVAERENPNPKPESADKTALNAAIKDAEALKKEDYTAESWKAFETALNAAKETAADKDAAQTEVDNALNVLNAAVAKLEKVKDPNQQQPVQPQPEQTKPDKTTPQTGDRTNAALLFGCAVLSGAGVFFAYRRRRTIK</sequence>
<feature type="signal peptide" evidence="3">
    <location>
        <begin position="1"/>
        <end position="29"/>
    </location>
</feature>
<dbReference type="InterPro" id="IPR025150">
    <property type="entry name" value="GH123_cat"/>
</dbReference>
<evidence type="ECO:0000313" key="7">
    <source>
        <dbReference type="EMBL" id="CUN75433.1"/>
    </source>
</evidence>
<dbReference type="InterPro" id="IPR003343">
    <property type="entry name" value="Big_2"/>
</dbReference>
<gene>
    <name evidence="8" type="ORF">EAI93_05455</name>
    <name evidence="7" type="ORF">ERS852456_00740</name>
</gene>
<dbReference type="Pfam" id="PF13320">
    <property type="entry name" value="GH123_cat"/>
    <property type="match status" value="1"/>
</dbReference>
<dbReference type="NCBIfam" id="TIGR01167">
    <property type="entry name" value="LPXTG_anchor"/>
    <property type="match status" value="1"/>
</dbReference>
<evidence type="ECO:0000313" key="10">
    <source>
        <dbReference type="Proteomes" id="UP000292665"/>
    </source>
</evidence>
<evidence type="ECO:0000256" key="1">
    <source>
        <dbReference type="SAM" id="MobiDB-lite"/>
    </source>
</evidence>
<dbReference type="Gene3D" id="1.20.1270.90">
    <property type="entry name" value="AF1782-like"/>
    <property type="match status" value="1"/>
</dbReference>
<dbReference type="EMBL" id="RCYR01000007">
    <property type="protein sequence ID" value="RYS80751.1"/>
    <property type="molecule type" value="Genomic_DNA"/>
</dbReference>
<feature type="domain" description="Glycoside hydrolase 123 N-terminal" evidence="6">
    <location>
        <begin position="428"/>
        <end position="545"/>
    </location>
</feature>
<dbReference type="EMBL" id="CYZO01000007">
    <property type="protein sequence ID" value="CUN75433.1"/>
    <property type="molecule type" value="Genomic_DNA"/>
</dbReference>
<evidence type="ECO:0000256" key="2">
    <source>
        <dbReference type="SAM" id="Phobius"/>
    </source>
</evidence>
<dbReference type="Gene3D" id="2.60.120.260">
    <property type="entry name" value="Galactose-binding domain-like"/>
    <property type="match status" value="2"/>
</dbReference>
<feature type="domain" description="BIG2" evidence="4">
    <location>
        <begin position="322"/>
        <end position="387"/>
    </location>
</feature>
<evidence type="ECO:0000256" key="3">
    <source>
        <dbReference type="SAM" id="SignalP"/>
    </source>
</evidence>
<name>A0A173ZI43_9FIRM</name>
<dbReference type="RefSeq" id="WP_004845937.1">
    <property type="nucleotide sequence ID" value="NZ_AP028249.1"/>
</dbReference>
<accession>A0A173ZI43</accession>